<proteinExistence type="inferred from homology"/>
<dbReference type="Pfam" id="PF02827">
    <property type="entry name" value="PKI"/>
    <property type="match status" value="1"/>
</dbReference>
<evidence type="ECO:0008006" key="7">
    <source>
        <dbReference type="Google" id="ProtNLM"/>
    </source>
</evidence>
<dbReference type="GO" id="GO:0004862">
    <property type="term" value="F:cAMP-dependent protein kinase inhibitor activity"/>
    <property type="evidence" value="ECO:0007669"/>
    <property type="project" value="InterPro"/>
</dbReference>
<evidence type="ECO:0000313" key="6">
    <source>
        <dbReference type="Proteomes" id="UP000694552"/>
    </source>
</evidence>
<dbReference type="Ensembl" id="ENSOSUT00000012888.1">
    <property type="protein sequence ID" value="ENSOSUP00000012459.1"/>
    <property type="gene ID" value="ENSOSUG00000008997.1"/>
</dbReference>
<dbReference type="PANTHER" id="PTHR15416">
    <property type="entry name" value="CAMP-DEPENDENT PROTEIN KINASE INHIBITOR/PKI"/>
    <property type="match status" value="1"/>
</dbReference>
<dbReference type="Proteomes" id="UP000694552">
    <property type="component" value="Unplaced"/>
</dbReference>
<evidence type="ECO:0000256" key="1">
    <source>
        <dbReference type="ARBA" id="ARBA00002844"/>
    </source>
</evidence>
<evidence type="ECO:0000256" key="3">
    <source>
        <dbReference type="ARBA" id="ARBA00023013"/>
    </source>
</evidence>
<sequence length="92" mass="9398">MTEVEPVLDFASSGRTGRRNALPDILGSPAGVSPSDLPLKLAEMSLNAEEPGRGSTPPPAASTLLRGPTAEQSTPGWSLPQGSQLLGTGGCW</sequence>
<feature type="region of interest" description="Disordered" evidence="4">
    <location>
        <begin position="1"/>
        <end position="92"/>
    </location>
</feature>
<comment type="similarity">
    <text evidence="2">Belongs to the PKI family.</text>
</comment>
<accession>A0A8C8B2A4</accession>
<organism evidence="5 6">
    <name type="scientific">Otus sunia</name>
    <name type="common">Oriental scops-owl</name>
    <dbReference type="NCBI Taxonomy" id="257818"/>
    <lineage>
        <taxon>Eukaryota</taxon>
        <taxon>Metazoa</taxon>
        <taxon>Chordata</taxon>
        <taxon>Craniata</taxon>
        <taxon>Vertebrata</taxon>
        <taxon>Euteleostomi</taxon>
        <taxon>Archelosauria</taxon>
        <taxon>Archosauria</taxon>
        <taxon>Dinosauria</taxon>
        <taxon>Saurischia</taxon>
        <taxon>Theropoda</taxon>
        <taxon>Coelurosauria</taxon>
        <taxon>Aves</taxon>
        <taxon>Neognathae</taxon>
        <taxon>Neoaves</taxon>
        <taxon>Telluraves</taxon>
        <taxon>Strigiformes</taxon>
        <taxon>Strigidae</taxon>
        <taxon>Otus</taxon>
    </lineage>
</organism>
<feature type="compositionally biased region" description="Polar residues" evidence="4">
    <location>
        <begin position="70"/>
        <end position="86"/>
    </location>
</feature>
<evidence type="ECO:0000256" key="4">
    <source>
        <dbReference type="SAM" id="MobiDB-lite"/>
    </source>
</evidence>
<keyword evidence="3" id="KW-0649">Protein kinase inhibitor</keyword>
<dbReference type="AlphaFoldDB" id="A0A8C8B2A4"/>
<evidence type="ECO:0000313" key="5">
    <source>
        <dbReference type="Ensembl" id="ENSOSUP00000012459.1"/>
    </source>
</evidence>
<comment type="function">
    <text evidence="1">Extremely potent competitive inhibitor of cAMP-dependent protein kinase activity, this protein interacts with the catalytic subunit of the enzyme after the cAMP-induced dissociation of its regulatory chains.</text>
</comment>
<protein>
    <recommendedName>
        <fullName evidence="7">IPKA inhibitor</fullName>
    </recommendedName>
</protein>
<dbReference type="InterPro" id="IPR004171">
    <property type="entry name" value="cAMP_dep_PKI"/>
</dbReference>
<keyword evidence="6" id="KW-1185">Reference proteome</keyword>
<evidence type="ECO:0000256" key="2">
    <source>
        <dbReference type="ARBA" id="ARBA00006393"/>
    </source>
</evidence>
<reference evidence="5" key="2">
    <citation type="submission" date="2025-09" db="UniProtKB">
        <authorList>
            <consortium name="Ensembl"/>
        </authorList>
    </citation>
    <scope>IDENTIFICATION</scope>
</reference>
<reference evidence="5" key="1">
    <citation type="submission" date="2025-08" db="UniProtKB">
        <authorList>
            <consortium name="Ensembl"/>
        </authorList>
    </citation>
    <scope>IDENTIFICATION</scope>
</reference>
<name>A0A8C8B2A4_9STRI</name>